<proteinExistence type="inferred from homology"/>
<sequence>MADRLTQLQDLVNLQAENFCNSIGILQQFAQPSTFPEFEKTCKSTATSQEDYAQLFATMIARTAKDIDVLIDSLPGEEAAPELQANNLQRLEIENNEAALRLREVVMRGESLLAEVQKALSEIASQQLSSKQQSSEDSKSS</sequence>
<evidence type="ECO:0000256" key="3">
    <source>
        <dbReference type="ARBA" id="ARBA00023159"/>
    </source>
</evidence>
<evidence type="ECO:0000313" key="7">
    <source>
        <dbReference type="Proteomes" id="UP000694867"/>
    </source>
</evidence>
<protein>
    <recommendedName>
        <fullName evidence="6">Mediator of RNA polymerase II transcription subunit 21</fullName>
    </recommendedName>
</protein>
<dbReference type="AlphaFoldDB" id="A0AAJ6QWC9"/>
<dbReference type="Proteomes" id="UP000694867">
    <property type="component" value="Unplaced"/>
</dbReference>
<dbReference type="GO" id="GO:0006357">
    <property type="term" value="P:regulation of transcription by RNA polymerase II"/>
    <property type="evidence" value="ECO:0007669"/>
    <property type="project" value="TreeGrafter"/>
</dbReference>
<dbReference type="SUPFAM" id="SSF140718">
    <property type="entry name" value="Mediator hinge subcomplex-like"/>
    <property type="match status" value="1"/>
</dbReference>
<evidence type="ECO:0000256" key="1">
    <source>
        <dbReference type="ARBA" id="ARBA00004123"/>
    </source>
</evidence>
<comment type="subunit">
    <text evidence="6">Component of the Mediator complex.</text>
</comment>
<dbReference type="KEGG" id="goe:100897167"/>
<keyword evidence="7" id="KW-1185">Reference proteome</keyword>
<dbReference type="InterPro" id="IPR037212">
    <property type="entry name" value="Med7/Med21-like"/>
</dbReference>
<dbReference type="InterPro" id="IPR021384">
    <property type="entry name" value="Mediator_Med21"/>
</dbReference>
<reference evidence="8" key="1">
    <citation type="submission" date="2025-08" db="UniProtKB">
        <authorList>
            <consortium name="RefSeq"/>
        </authorList>
    </citation>
    <scope>IDENTIFICATION</scope>
</reference>
<evidence type="ECO:0000256" key="2">
    <source>
        <dbReference type="ARBA" id="ARBA00023015"/>
    </source>
</evidence>
<dbReference type="PANTHER" id="PTHR13381">
    <property type="entry name" value="RNA POLYMERASE II HOLOENZYME COMPONENT SRB7"/>
    <property type="match status" value="1"/>
</dbReference>
<evidence type="ECO:0000256" key="4">
    <source>
        <dbReference type="ARBA" id="ARBA00023163"/>
    </source>
</evidence>
<dbReference type="Pfam" id="PF11221">
    <property type="entry name" value="Med21"/>
    <property type="match status" value="1"/>
</dbReference>
<gene>
    <name evidence="8" type="primary">LOC100897167</name>
</gene>
<accession>A0AAJ6QWC9</accession>
<name>A0AAJ6QWC9_9ACAR</name>
<keyword evidence="5 6" id="KW-0539">Nucleus</keyword>
<comment type="subcellular location">
    <subcellularLocation>
        <location evidence="1 6">Nucleus</location>
    </subcellularLocation>
</comment>
<evidence type="ECO:0000256" key="6">
    <source>
        <dbReference type="RuleBase" id="RU366036"/>
    </source>
</evidence>
<dbReference type="GO" id="GO:0016592">
    <property type="term" value="C:mediator complex"/>
    <property type="evidence" value="ECO:0007669"/>
    <property type="project" value="UniProtKB-UniRule"/>
</dbReference>
<dbReference type="PANTHER" id="PTHR13381:SF0">
    <property type="entry name" value="MEDIATOR OF RNA POLYMERASE II TRANSCRIPTION SUBUNIT 21"/>
    <property type="match status" value="1"/>
</dbReference>
<comment type="similarity">
    <text evidence="6">Belongs to the Mediator complex subunit 21 family.</text>
</comment>
<organism evidence="7 8">
    <name type="scientific">Galendromus occidentalis</name>
    <name type="common">western predatory mite</name>
    <dbReference type="NCBI Taxonomy" id="34638"/>
    <lineage>
        <taxon>Eukaryota</taxon>
        <taxon>Metazoa</taxon>
        <taxon>Ecdysozoa</taxon>
        <taxon>Arthropoda</taxon>
        <taxon>Chelicerata</taxon>
        <taxon>Arachnida</taxon>
        <taxon>Acari</taxon>
        <taxon>Parasitiformes</taxon>
        <taxon>Mesostigmata</taxon>
        <taxon>Gamasina</taxon>
        <taxon>Phytoseioidea</taxon>
        <taxon>Phytoseiidae</taxon>
        <taxon>Typhlodrominae</taxon>
        <taxon>Galendromus</taxon>
    </lineage>
</organism>
<dbReference type="GeneID" id="100897167"/>
<keyword evidence="3 6" id="KW-0010">Activator</keyword>
<evidence type="ECO:0000313" key="8">
    <source>
        <dbReference type="RefSeq" id="XP_003746010.1"/>
    </source>
</evidence>
<dbReference type="GO" id="GO:0003712">
    <property type="term" value="F:transcription coregulator activity"/>
    <property type="evidence" value="ECO:0007669"/>
    <property type="project" value="TreeGrafter"/>
</dbReference>
<dbReference type="RefSeq" id="XP_003746010.1">
    <property type="nucleotide sequence ID" value="XM_003745962.1"/>
</dbReference>
<keyword evidence="2 6" id="KW-0805">Transcription regulation</keyword>
<dbReference type="Gene3D" id="6.10.280.10">
    <property type="entry name" value="Mediator complex, subunit Med21"/>
    <property type="match status" value="1"/>
</dbReference>
<keyword evidence="4 6" id="KW-0804">Transcription</keyword>
<comment type="function">
    <text evidence="6">Component of the Mediator complex, a coactivator involved in the regulated transcription of nearly all RNA polymerase II-dependent genes. Mediator functions as a bridge to convey information from gene-specific regulatory proteins to the basal RNA polymerase II transcription machinery. Mediator is recruited to promoters by direct interactions with regulatory proteins and serves as a scaffold for the assembly of a functional preinitiation complex with RNA polymerase II and the general transcription factors.</text>
</comment>
<evidence type="ECO:0000256" key="5">
    <source>
        <dbReference type="ARBA" id="ARBA00023242"/>
    </source>
</evidence>